<evidence type="ECO:0000313" key="2">
    <source>
        <dbReference type="Proteomes" id="UP000004509"/>
    </source>
</evidence>
<name>C8PN01_9SPIR</name>
<dbReference type="STRING" id="596324.TREVI0001_1503"/>
<proteinExistence type="predicted"/>
<accession>C8PN01</accession>
<protein>
    <submittedName>
        <fullName evidence="1">Uncharacterized protein</fullName>
    </submittedName>
</protein>
<dbReference type="Proteomes" id="UP000004509">
    <property type="component" value="Unassembled WGS sequence"/>
</dbReference>
<gene>
    <name evidence="1" type="ORF">TREVI0001_1503</name>
</gene>
<sequence>MGTDKYSVFSNTHNHRGCSRMNDIEVLHDAVFGLPAGFTVEQYIDKNVAYG</sequence>
<reference evidence="1 2" key="1">
    <citation type="submission" date="2009-07" db="EMBL/GenBank/DDBJ databases">
        <authorList>
            <person name="Madupu R."/>
            <person name="Sebastian Y."/>
            <person name="Durkin A.S."/>
            <person name="Torralba M."/>
            <person name="Methe B."/>
            <person name="Sutton G.G."/>
            <person name="Strausberg R.L."/>
            <person name="Nelson K.E."/>
        </authorList>
    </citation>
    <scope>NUCLEOTIDE SEQUENCE [LARGE SCALE GENOMIC DNA]</scope>
    <source>
        <strain evidence="1 2">ATCC 35580</strain>
    </source>
</reference>
<organism evidence="1 2">
    <name type="scientific">Treponema vincentii ATCC 35580</name>
    <dbReference type="NCBI Taxonomy" id="596324"/>
    <lineage>
        <taxon>Bacteria</taxon>
        <taxon>Pseudomonadati</taxon>
        <taxon>Spirochaetota</taxon>
        <taxon>Spirochaetia</taxon>
        <taxon>Spirochaetales</taxon>
        <taxon>Treponemataceae</taxon>
        <taxon>Treponema</taxon>
    </lineage>
</organism>
<dbReference type="AlphaFoldDB" id="C8PN01"/>
<evidence type="ECO:0000313" key="1">
    <source>
        <dbReference type="EMBL" id="EEV21144.1"/>
    </source>
</evidence>
<dbReference type="EMBL" id="ACYH01000012">
    <property type="protein sequence ID" value="EEV21144.1"/>
    <property type="molecule type" value="Genomic_DNA"/>
</dbReference>
<comment type="caution">
    <text evidence="1">The sequence shown here is derived from an EMBL/GenBank/DDBJ whole genome shotgun (WGS) entry which is preliminary data.</text>
</comment>